<evidence type="ECO:0000313" key="2">
    <source>
        <dbReference type="EMBL" id="KAK0626256.1"/>
    </source>
</evidence>
<feature type="compositionally biased region" description="Basic and acidic residues" evidence="1">
    <location>
        <begin position="79"/>
        <end position="90"/>
    </location>
</feature>
<reference evidence="2" key="1">
    <citation type="submission" date="2023-06" db="EMBL/GenBank/DDBJ databases">
        <title>Genome-scale phylogeny and comparative genomics of the fungal order Sordariales.</title>
        <authorList>
            <consortium name="Lawrence Berkeley National Laboratory"/>
            <person name="Hensen N."/>
            <person name="Bonometti L."/>
            <person name="Westerberg I."/>
            <person name="Brannstrom I.O."/>
            <person name="Guillou S."/>
            <person name="Cros-Aarteil S."/>
            <person name="Calhoun S."/>
            <person name="Haridas S."/>
            <person name="Kuo A."/>
            <person name="Mondo S."/>
            <person name="Pangilinan J."/>
            <person name="Riley R."/>
            <person name="Labutti K."/>
            <person name="Andreopoulos B."/>
            <person name="Lipzen A."/>
            <person name="Chen C."/>
            <person name="Yanf M."/>
            <person name="Daum C."/>
            <person name="Ng V."/>
            <person name="Clum A."/>
            <person name="Steindorff A."/>
            <person name="Ohm R."/>
            <person name="Martin F."/>
            <person name="Silar P."/>
            <person name="Natvig D."/>
            <person name="Lalanne C."/>
            <person name="Gautier V."/>
            <person name="Ament-Velasquez S.L."/>
            <person name="Kruys A."/>
            <person name="Hutchinson M.I."/>
            <person name="Powell A.J."/>
            <person name="Barry K."/>
            <person name="Miller A.N."/>
            <person name="Grigoriev I.V."/>
            <person name="Debuchy R."/>
            <person name="Gladieux P."/>
            <person name="Thoren M.H."/>
            <person name="Johannesson H."/>
        </authorList>
    </citation>
    <scope>NUCLEOTIDE SEQUENCE</scope>
    <source>
        <strain evidence="2">CBS 606.72</strain>
    </source>
</reference>
<feature type="compositionally biased region" description="Basic and acidic residues" evidence="1">
    <location>
        <begin position="344"/>
        <end position="363"/>
    </location>
</feature>
<feature type="compositionally biased region" description="Polar residues" evidence="1">
    <location>
        <begin position="255"/>
        <end position="267"/>
    </location>
</feature>
<gene>
    <name evidence="2" type="ORF">B0T14DRAFT_492621</name>
</gene>
<keyword evidence="3" id="KW-1185">Reference proteome</keyword>
<comment type="caution">
    <text evidence="2">The sequence shown here is derived from an EMBL/GenBank/DDBJ whole genome shotgun (WGS) entry which is preliminary data.</text>
</comment>
<feature type="region of interest" description="Disordered" evidence="1">
    <location>
        <begin position="30"/>
        <end position="64"/>
    </location>
</feature>
<dbReference type="Proteomes" id="UP001175000">
    <property type="component" value="Unassembled WGS sequence"/>
</dbReference>
<protein>
    <submittedName>
        <fullName evidence="2">Uncharacterized protein</fullName>
    </submittedName>
</protein>
<evidence type="ECO:0000256" key="1">
    <source>
        <dbReference type="SAM" id="MobiDB-lite"/>
    </source>
</evidence>
<feature type="region of interest" description="Disordered" evidence="1">
    <location>
        <begin position="77"/>
        <end position="146"/>
    </location>
</feature>
<name>A0AA40C5J5_9PEZI</name>
<feature type="compositionally biased region" description="Low complexity" evidence="1">
    <location>
        <begin position="117"/>
        <end position="134"/>
    </location>
</feature>
<dbReference type="AlphaFoldDB" id="A0AA40C5J5"/>
<feature type="region of interest" description="Disordered" evidence="1">
    <location>
        <begin position="336"/>
        <end position="382"/>
    </location>
</feature>
<feature type="compositionally biased region" description="Low complexity" evidence="1">
    <location>
        <begin position="91"/>
        <end position="100"/>
    </location>
</feature>
<organism evidence="2 3">
    <name type="scientific">Immersiella caudata</name>
    <dbReference type="NCBI Taxonomy" id="314043"/>
    <lineage>
        <taxon>Eukaryota</taxon>
        <taxon>Fungi</taxon>
        <taxon>Dikarya</taxon>
        <taxon>Ascomycota</taxon>
        <taxon>Pezizomycotina</taxon>
        <taxon>Sordariomycetes</taxon>
        <taxon>Sordariomycetidae</taxon>
        <taxon>Sordariales</taxon>
        <taxon>Lasiosphaeriaceae</taxon>
        <taxon>Immersiella</taxon>
    </lineage>
</organism>
<proteinExistence type="predicted"/>
<dbReference type="EMBL" id="JAULSU010000002">
    <property type="protein sequence ID" value="KAK0626256.1"/>
    <property type="molecule type" value="Genomic_DNA"/>
</dbReference>
<sequence length="382" mass="42791">MSYAVTEQEHQQTSLARTSSFHLIQAHGIPRQADPLRGEPPRQMPMGGPLPGYQGRKPRIGHFDPDELRRRLHGVLADQKAHAERKRAREAAAAAALAAAPSESSVLGPDGPLSSNPPHIRQQQSHHPQQQRPSRPFPDDTLSGISDYHHIPREAAKQFTRTTTQEVMREHAHVRELSKRAMKLHMEGRAVSDTTPLPADIAARLRQNQDQSQSHRRNTLFPQYQQRRTGSDATAAMINRTRQTTHVFEPPSPGQPSNSWRRNSTGNEPPMDKTVVTVESVTEDDVPGSDDTTPPDEPVQRFPAEPRTDWTQSDELVKGNRSKFVLPPLLRKADSLWGLRGRLRKDSEKGALGTEREKEKGPEDVSSNAKSPKGKFFSKFIR</sequence>
<feature type="compositionally biased region" description="Polar residues" evidence="1">
    <location>
        <begin position="220"/>
        <end position="232"/>
    </location>
</feature>
<accession>A0AA40C5J5</accession>
<evidence type="ECO:0000313" key="3">
    <source>
        <dbReference type="Proteomes" id="UP001175000"/>
    </source>
</evidence>
<feature type="region of interest" description="Disordered" evidence="1">
    <location>
        <begin position="206"/>
        <end position="314"/>
    </location>
</feature>